<dbReference type="Proteomes" id="UP000317169">
    <property type="component" value="Unassembled WGS sequence"/>
</dbReference>
<dbReference type="AlphaFoldDB" id="A0A507ZX93"/>
<name>A0A507ZX93_9FLAO</name>
<evidence type="ECO:0000259" key="1">
    <source>
        <dbReference type="PROSITE" id="PS51725"/>
    </source>
</evidence>
<keyword evidence="2" id="KW-0560">Oxidoreductase</keyword>
<dbReference type="SUPFAM" id="SSF54909">
    <property type="entry name" value="Dimeric alpha+beta barrel"/>
    <property type="match status" value="1"/>
</dbReference>
<evidence type="ECO:0000313" key="3">
    <source>
        <dbReference type="Proteomes" id="UP000317169"/>
    </source>
</evidence>
<keyword evidence="2" id="KW-0503">Monooxygenase</keyword>
<dbReference type="GO" id="GO:0004497">
    <property type="term" value="F:monooxygenase activity"/>
    <property type="evidence" value="ECO:0007669"/>
    <property type="project" value="UniProtKB-KW"/>
</dbReference>
<dbReference type="OrthoDB" id="1120859at2"/>
<reference evidence="2 3" key="1">
    <citation type="submission" date="2019-06" db="EMBL/GenBank/DDBJ databases">
        <title>Flavibacter putida gen. nov., sp. nov., a novel marine bacterium of the family Flavobacteriaceae isolated from coastal seawater.</title>
        <authorList>
            <person name="Feng X."/>
        </authorList>
    </citation>
    <scope>NUCLEOTIDE SEQUENCE [LARGE SCALE GENOMIC DNA]</scope>
    <source>
        <strain evidence="2 3">PLHSN227</strain>
    </source>
</reference>
<organism evidence="2 3">
    <name type="scientific">Haloflavibacter putidus</name>
    <dbReference type="NCBI Taxonomy" id="2576776"/>
    <lineage>
        <taxon>Bacteria</taxon>
        <taxon>Pseudomonadati</taxon>
        <taxon>Bacteroidota</taxon>
        <taxon>Flavobacteriia</taxon>
        <taxon>Flavobacteriales</taxon>
        <taxon>Flavobacteriaceae</taxon>
        <taxon>Haloflavibacter</taxon>
    </lineage>
</organism>
<sequence>MLVRIVKMTFKTEEIASFQKMFDAKKNLIRNFEGCKFLELYQDRNTPEIFFTYSYWDNEQSLENYRNSALFKATWKETKQKFSQRAEAWSVDKKVTLK</sequence>
<dbReference type="InterPro" id="IPR011008">
    <property type="entry name" value="Dimeric_a/b-barrel"/>
</dbReference>
<dbReference type="InterPro" id="IPR007138">
    <property type="entry name" value="ABM_dom"/>
</dbReference>
<feature type="domain" description="ABM" evidence="1">
    <location>
        <begin position="2"/>
        <end position="91"/>
    </location>
</feature>
<protein>
    <submittedName>
        <fullName evidence="2">Antibiotic biosynthesis monooxygenase</fullName>
    </submittedName>
</protein>
<gene>
    <name evidence="2" type="ORF">FKR84_05725</name>
</gene>
<comment type="caution">
    <text evidence="2">The sequence shown here is derived from an EMBL/GenBank/DDBJ whole genome shotgun (WGS) entry which is preliminary data.</text>
</comment>
<dbReference type="Pfam" id="PF03992">
    <property type="entry name" value="ABM"/>
    <property type="match status" value="1"/>
</dbReference>
<proteinExistence type="predicted"/>
<accession>A0A507ZX93</accession>
<dbReference type="PROSITE" id="PS51725">
    <property type="entry name" value="ABM"/>
    <property type="match status" value="1"/>
</dbReference>
<dbReference type="EMBL" id="VIAR01000004">
    <property type="protein sequence ID" value="TQD39395.1"/>
    <property type="molecule type" value="Genomic_DNA"/>
</dbReference>
<dbReference type="RefSeq" id="WP_141421342.1">
    <property type="nucleotide sequence ID" value="NZ_VIAR01000004.1"/>
</dbReference>
<dbReference type="Gene3D" id="3.30.70.100">
    <property type="match status" value="1"/>
</dbReference>
<evidence type="ECO:0000313" key="2">
    <source>
        <dbReference type="EMBL" id="TQD39395.1"/>
    </source>
</evidence>
<keyword evidence="3" id="KW-1185">Reference proteome</keyword>